<evidence type="ECO:0000256" key="3">
    <source>
        <dbReference type="ARBA" id="ARBA00023295"/>
    </source>
</evidence>
<dbReference type="Proteomes" id="UP000500882">
    <property type="component" value="Chromosome"/>
</dbReference>
<name>A0A679H4G3_BACT4</name>
<evidence type="ECO:0000313" key="6">
    <source>
        <dbReference type="EMBL" id="BCA48701.1"/>
    </source>
</evidence>
<dbReference type="GO" id="GO:0005975">
    <property type="term" value="P:carbohydrate metabolic process"/>
    <property type="evidence" value="ECO:0007669"/>
    <property type="project" value="InterPro"/>
</dbReference>
<organism evidence="6 9">
    <name type="scientific">Bacteroides thetaiotaomicron</name>
    <dbReference type="NCBI Taxonomy" id="818"/>
    <lineage>
        <taxon>Bacteria</taxon>
        <taxon>Pseudomonadati</taxon>
        <taxon>Bacteroidota</taxon>
        <taxon>Bacteroidia</taxon>
        <taxon>Bacteroidales</taxon>
        <taxon>Bacteroidaceae</taxon>
        <taxon>Bacteroides</taxon>
    </lineage>
</organism>
<dbReference type="EMBL" id="AP022660">
    <property type="protein sequence ID" value="BCA48701.1"/>
    <property type="molecule type" value="Genomic_DNA"/>
</dbReference>
<protein>
    <submittedName>
        <fullName evidence="7">Glycoside hydrolase family 28 protein</fullName>
    </submittedName>
    <submittedName>
        <fullName evidence="6">Polygalacturonase</fullName>
    </submittedName>
</protein>
<dbReference type="Proteomes" id="UP000436825">
    <property type="component" value="Unassembled WGS sequence"/>
</dbReference>
<keyword evidence="2 4" id="KW-0378">Hydrolase</keyword>
<feature type="signal peptide" evidence="5">
    <location>
        <begin position="1"/>
        <end position="19"/>
    </location>
</feature>
<keyword evidence="3 4" id="KW-0326">Glycosidase</keyword>
<feature type="chain" id="PRO_5036378873" evidence="5">
    <location>
        <begin position="20"/>
        <end position="516"/>
    </location>
</feature>
<dbReference type="InterPro" id="IPR011050">
    <property type="entry name" value="Pectin_lyase_fold/virulence"/>
</dbReference>
<evidence type="ECO:0000313" key="7">
    <source>
        <dbReference type="EMBL" id="KAB4457831.1"/>
    </source>
</evidence>
<dbReference type="EMBL" id="WCRW01000003">
    <property type="protein sequence ID" value="KAB4457831.1"/>
    <property type="molecule type" value="Genomic_DNA"/>
</dbReference>
<dbReference type="InterPro" id="IPR006626">
    <property type="entry name" value="PbH1"/>
</dbReference>
<dbReference type="SUPFAM" id="SSF51126">
    <property type="entry name" value="Pectin lyase-like"/>
    <property type="match status" value="1"/>
</dbReference>
<accession>A0A679H4G3</accession>
<dbReference type="RefSeq" id="WP_172556492.1">
    <property type="nucleotide sequence ID" value="NZ_AP022660.1"/>
</dbReference>
<evidence type="ECO:0000256" key="4">
    <source>
        <dbReference type="RuleBase" id="RU361169"/>
    </source>
</evidence>
<dbReference type="AlphaFoldDB" id="A0A679H4G3"/>
<reference evidence="7 8" key="1">
    <citation type="journal article" date="2019" name="Nat. Med.">
        <title>A library of human gut bacterial isolates paired with longitudinal multiomics data enables mechanistic microbiome research.</title>
        <authorList>
            <person name="Poyet M."/>
            <person name="Groussin M."/>
            <person name="Gibbons S.M."/>
            <person name="Avila-Pacheco J."/>
            <person name="Jiang X."/>
            <person name="Kearney S.M."/>
            <person name="Perrotta A.R."/>
            <person name="Berdy B."/>
            <person name="Zhao S."/>
            <person name="Lieberman T.D."/>
            <person name="Swanson P.K."/>
            <person name="Smith M."/>
            <person name="Roesemann S."/>
            <person name="Alexander J.E."/>
            <person name="Rich S.A."/>
            <person name="Livny J."/>
            <person name="Vlamakis H."/>
            <person name="Clish C."/>
            <person name="Bullock K."/>
            <person name="Deik A."/>
            <person name="Scott J."/>
            <person name="Pierce K.A."/>
            <person name="Xavier R.J."/>
            <person name="Alm E.J."/>
        </authorList>
    </citation>
    <scope>NUCLEOTIDE SEQUENCE [LARGE SCALE GENOMIC DNA]</scope>
    <source>
        <strain evidence="7 8">BIOML-A160</strain>
    </source>
</reference>
<dbReference type="GO" id="GO:0004650">
    <property type="term" value="F:polygalacturonase activity"/>
    <property type="evidence" value="ECO:0007669"/>
    <property type="project" value="InterPro"/>
</dbReference>
<evidence type="ECO:0000256" key="1">
    <source>
        <dbReference type="ARBA" id="ARBA00008834"/>
    </source>
</evidence>
<dbReference type="InterPro" id="IPR012334">
    <property type="entry name" value="Pectin_lyas_fold"/>
</dbReference>
<dbReference type="PANTHER" id="PTHR31339">
    <property type="entry name" value="PECTIN LYASE-RELATED"/>
    <property type="match status" value="1"/>
</dbReference>
<dbReference type="SMART" id="SM00710">
    <property type="entry name" value="PbH1"/>
    <property type="match status" value="5"/>
</dbReference>
<keyword evidence="5" id="KW-0732">Signal</keyword>
<evidence type="ECO:0000313" key="9">
    <source>
        <dbReference type="Proteomes" id="UP000500882"/>
    </source>
</evidence>
<dbReference type="Gene3D" id="2.160.20.10">
    <property type="entry name" value="Single-stranded right-handed beta-helix, Pectin lyase-like"/>
    <property type="match status" value="1"/>
</dbReference>
<gene>
    <name evidence="6" type="ORF">BatF92_06430</name>
    <name evidence="7" type="ORF">GAN75_06490</name>
</gene>
<evidence type="ECO:0000256" key="2">
    <source>
        <dbReference type="ARBA" id="ARBA00022801"/>
    </source>
</evidence>
<dbReference type="Pfam" id="PF00295">
    <property type="entry name" value="Glyco_hydro_28"/>
    <property type="match status" value="1"/>
</dbReference>
<sequence>MMNKRLFCILLLVPTVWLAYSQTCDYIPLQKQVGPEHTTENIAPVQAPFAMPEMNRPVFKDVVCSIVETGAKPEKMVTKAIQKAIDKVSRDGGGKVVIPAGIWKTGRIELKSNVNLHLEEGAELHFSGNINDYLPVVLTRFEGVEVYSLGALVYANNQENIALTGHGKLVAPTTDCEIWKRQCYESIEKYVEQYPDVKERIADGKKGRSVFLPLFVSPTNCKNVLIEGVTLERSLFWNIVPVYCDGVIIRGVTVDSHGHGRTDGIDIESTRNVLIEYCSLDCGDDCFTMKSGRGEDGIRVNKPSENIVIRYCLAKRGWGGIVCGSETAAMIRNLYVHDCVFTGTKSGLRFKTRRSRGGGGENLTFERIRMNLTGAAFWWDMLGEEKHVGDLAKRLPARPITPLSPSFKNITIRDIIVESASYFIDLNGIPETPADNNLIENLVGKTNKLIRMTDVKGFTLKNITIQSKDPSIFISDGRDVLFEQVHFLLPGGKVKIKTQGDLTEEPRLIRCLVKEH</sequence>
<dbReference type="PANTHER" id="PTHR31339:SF9">
    <property type="entry name" value="PLASMIN AND FIBRONECTIN-BINDING PROTEIN A"/>
    <property type="match status" value="1"/>
</dbReference>
<dbReference type="InterPro" id="IPR000743">
    <property type="entry name" value="Glyco_hydro_28"/>
</dbReference>
<dbReference type="InterPro" id="IPR051801">
    <property type="entry name" value="GH28_Enzymes"/>
</dbReference>
<comment type="similarity">
    <text evidence="1 4">Belongs to the glycosyl hydrolase 28 family.</text>
</comment>
<evidence type="ECO:0000313" key="8">
    <source>
        <dbReference type="Proteomes" id="UP000436825"/>
    </source>
</evidence>
<evidence type="ECO:0000256" key="5">
    <source>
        <dbReference type="SAM" id="SignalP"/>
    </source>
</evidence>
<proteinExistence type="inferred from homology"/>
<reference evidence="6 9" key="2">
    <citation type="submission" date="2020-02" db="EMBL/GenBank/DDBJ databases">
        <title>Whole-genome sequencing and comparative analysis of the genomes of Bacteroides thetaiotaomicron and Escherichia coli isolated from a healthy resident in Vietnam.</title>
        <authorList>
            <person name="Mohsin M."/>
            <person name="Tanaka K."/>
            <person name="Kawahara R."/>
            <person name="Kondo S."/>
            <person name="Noguchi H."/>
            <person name="Motooka D."/>
            <person name="Nakamura S."/>
            <person name="Khong D.T."/>
            <person name="Nguyen T.N."/>
            <person name="Tran H.T."/>
            <person name="Yamamoto Y."/>
        </authorList>
    </citation>
    <scope>NUCLEOTIDE SEQUENCE [LARGE SCALE GENOMIC DNA]</scope>
    <source>
        <strain evidence="6 9">F9-2</strain>
    </source>
</reference>